<keyword evidence="1" id="KW-0812">Transmembrane</keyword>
<evidence type="ECO:0000256" key="1">
    <source>
        <dbReference type="SAM" id="Phobius"/>
    </source>
</evidence>
<gene>
    <name evidence="2" type="ORF">OD816_000894</name>
</gene>
<comment type="caution">
    <text evidence="2">The sequence shown here is derived from an EMBL/GenBank/DDBJ whole genome shotgun (WGS) entry which is preliminary data.</text>
</comment>
<sequence length="187" mass="21727">MGINLYRKLFHITSGLIIYALSYKLPFFILGLILVFLWIGLSFFEVFRLFFYKALPLKSLWVPLLKKDEFTRLNDAWYFLAGLILSWAILDLRSFQVIVLILTIADPSASIAGNLIGRKKLKNNKTLEGTLAFFITSLLITYFYTGFFCFSMLLFCLFLSLTEFFTKRDNFWIPVAGSLYLKLLSFI</sequence>
<dbReference type="AlphaFoldDB" id="A0AAE3TE59"/>
<evidence type="ECO:0000313" key="2">
    <source>
        <dbReference type="EMBL" id="MDF2953649.1"/>
    </source>
</evidence>
<accession>A0AAE3TE59</accession>
<feature type="transmembrane region" description="Helical" evidence="1">
    <location>
        <begin position="129"/>
        <end position="161"/>
    </location>
</feature>
<keyword evidence="1" id="KW-1133">Transmembrane helix</keyword>
<keyword evidence="2" id="KW-0808">Transferase</keyword>
<feature type="transmembrane region" description="Helical" evidence="1">
    <location>
        <begin position="72"/>
        <end position="90"/>
    </location>
</feature>
<reference evidence="2" key="1">
    <citation type="submission" date="2022-11" db="EMBL/GenBank/DDBJ databases">
        <title>Candidatus Alkanophaga archaea from heated hydrothermal vent sediment oxidize petroleum alkanes.</title>
        <authorList>
            <person name="Zehnle H."/>
            <person name="Laso-Perez R."/>
            <person name="Lipp J."/>
            <person name="Teske A."/>
            <person name="Wegener G."/>
        </authorList>
    </citation>
    <scope>NUCLEOTIDE SEQUENCE</scope>
    <source>
        <strain evidence="2">MCA70</strain>
    </source>
</reference>
<protein>
    <submittedName>
        <fullName evidence="2">Dolichol kinase</fullName>
    </submittedName>
</protein>
<dbReference type="EMBL" id="JAPHEG010000003">
    <property type="protein sequence ID" value="MDF2953649.1"/>
    <property type="molecule type" value="Genomic_DNA"/>
</dbReference>
<keyword evidence="1" id="KW-0472">Membrane</keyword>
<feature type="transmembrane region" description="Helical" evidence="1">
    <location>
        <begin position="96"/>
        <end position="117"/>
    </location>
</feature>
<feature type="transmembrane region" description="Helical" evidence="1">
    <location>
        <begin position="27"/>
        <end position="51"/>
    </location>
</feature>
<dbReference type="PANTHER" id="PTHR31303:SF1">
    <property type="entry name" value="CTP-DEPENDENT DIACYLGLYCEROL KINASE 1"/>
    <property type="match status" value="1"/>
</dbReference>
<proteinExistence type="predicted"/>
<evidence type="ECO:0000313" key="3">
    <source>
        <dbReference type="Proteomes" id="UP001144110"/>
    </source>
</evidence>
<dbReference type="GO" id="GO:0004143">
    <property type="term" value="F:ATP-dependent diacylglycerol kinase activity"/>
    <property type="evidence" value="ECO:0007669"/>
    <property type="project" value="InterPro"/>
</dbReference>
<keyword evidence="2" id="KW-0418">Kinase</keyword>
<dbReference type="InterPro" id="IPR037997">
    <property type="entry name" value="Dgk1-like"/>
</dbReference>
<dbReference type="PANTHER" id="PTHR31303">
    <property type="entry name" value="CTP-DEPENDENT DIACYLGLYCEROL KINASE 1"/>
    <property type="match status" value="1"/>
</dbReference>
<dbReference type="Proteomes" id="UP001144110">
    <property type="component" value="Unassembled WGS sequence"/>
</dbReference>
<name>A0AAE3TE59_9BACT</name>
<organism evidence="2 3">
    <name type="scientific">Candidatus Thermodesulfobacterium syntrophicum</name>
    <dbReference type="NCBI Taxonomy" id="3060442"/>
    <lineage>
        <taxon>Bacteria</taxon>
        <taxon>Pseudomonadati</taxon>
        <taxon>Thermodesulfobacteriota</taxon>
        <taxon>Thermodesulfobacteria</taxon>
        <taxon>Thermodesulfobacteriales</taxon>
        <taxon>Thermodesulfobacteriaceae</taxon>
        <taxon>Thermodesulfobacterium</taxon>
    </lineage>
</organism>